<dbReference type="RefSeq" id="WP_379481386.1">
    <property type="nucleotide sequence ID" value="NZ_JBHLTL010000006.1"/>
</dbReference>
<comment type="subcellular location">
    <subcellularLocation>
        <location evidence="1">Membrane</location>
        <topology evidence="1">Multi-pass membrane protein</topology>
    </subcellularLocation>
</comment>
<keyword evidence="4 5" id="KW-0472">Membrane</keyword>
<feature type="transmembrane region" description="Helical" evidence="5">
    <location>
        <begin position="311"/>
        <end position="332"/>
    </location>
</feature>
<dbReference type="EMBL" id="JBHLTL010000006">
    <property type="protein sequence ID" value="MFC0589928.1"/>
    <property type="molecule type" value="Genomic_DNA"/>
</dbReference>
<feature type="transmembrane region" description="Helical" evidence="5">
    <location>
        <begin position="189"/>
        <end position="210"/>
    </location>
</feature>
<feature type="transmembrane region" description="Helical" evidence="5">
    <location>
        <begin position="363"/>
        <end position="385"/>
    </location>
</feature>
<sequence>MSTPPQTGRLSTLAAAYIIARRDFVASLFSRSFIFFLLGPLFTLMVGGLAGGIGARVQQNVERPKLGIAMSEFDVIAMTRARHELAGKLGGAIPDLVEVKRLKPGESFDPAAAMRNPSANLGAIVSGTPAAPVLTGPPGRIENWQGQVELIAAEATGQGPTTYPAVTLGKLAQTTTADTRQGHVVTAQLGQVVLFLLTMLLAGMVLSNLVEEKGNKIIEVLAAAIALDAVFLGKLFSMLALSWAGLLVWGLFGGVIWFGGGHSLNDFPPPAVGWPLFLGLGVIYFSLAYLLLGSLFLTIGSIATTIREVQMWSMPISLLQILNFFFASYAVAKPGSVVELMAAIVPFSSPLTMIARAAQDPRLWTHALAIGWQVLCVALLVRIGARLFRTWVMKSGPQGSGGRRRWWHRPAAAVAGVADRALPG</sequence>
<keyword evidence="2 5" id="KW-0812">Transmembrane</keyword>
<evidence type="ECO:0000256" key="5">
    <source>
        <dbReference type="SAM" id="Phobius"/>
    </source>
</evidence>
<evidence type="ECO:0000256" key="4">
    <source>
        <dbReference type="ARBA" id="ARBA00023136"/>
    </source>
</evidence>
<protein>
    <submittedName>
        <fullName evidence="7">ABC transporter permease</fullName>
    </submittedName>
</protein>
<feature type="transmembrane region" description="Helical" evidence="5">
    <location>
        <begin position="240"/>
        <end position="260"/>
    </location>
</feature>
<feature type="domain" description="ABC-2 type transporter transmembrane" evidence="6">
    <location>
        <begin position="179"/>
        <end position="384"/>
    </location>
</feature>
<evidence type="ECO:0000313" key="8">
    <source>
        <dbReference type="Proteomes" id="UP001589943"/>
    </source>
</evidence>
<dbReference type="Proteomes" id="UP001589943">
    <property type="component" value="Unassembled WGS sequence"/>
</dbReference>
<comment type="caution">
    <text evidence="7">The sequence shown here is derived from an EMBL/GenBank/DDBJ whole genome shotgun (WGS) entry which is preliminary data.</text>
</comment>
<proteinExistence type="predicted"/>
<feature type="transmembrane region" description="Helical" evidence="5">
    <location>
        <begin position="272"/>
        <end position="299"/>
    </location>
</feature>
<evidence type="ECO:0000256" key="2">
    <source>
        <dbReference type="ARBA" id="ARBA00022692"/>
    </source>
</evidence>
<organism evidence="7 8">
    <name type="scientific">Novosphingobium aquiterrae</name>
    <dbReference type="NCBI Taxonomy" id="624388"/>
    <lineage>
        <taxon>Bacteria</taxon>
        <taxon>Pseudomonadati</taxon>
        <taxon>Pseudomonadota</taxon>
        <taxon>Alphaproteobacteria</taxon>
        <taxon>Sphingomonadales</taxon>
        <taxon>Sphingomonadaceae</taxon>
        <taxon>Novosphingobium</taxon>
    </lineage>
</organism>
<evidence type="ECO:0000259" key="6">
    <source>
        <dbReference type="Pfam" id="PF12698"/>
    </source>
</evidence>
<accession>A0ABV6PLI1</accession>
<dbReference type="Pfam" id="PF12698">
    <property type="entry name" value="ABC2_membrane_3"/>
    <property type="match status" value="1"/>
</dbReference>
<keyword evidence="3 5" id="KW-1133">Transmembrane helix</keyword>
<evidence type="ECO:0000256" key="3">
    <source>
        <dbReference type="ARBA" id="ARBA00022989"/>
    </source>
</evidence>
<evidence type="ECO:0000313" key="7">
    <source>
        <dbReference type="EMBL" id="MFC0589928.1"/>
    </source>
</evidence>
<dbReference type="InterPro" id="IPR013525">
    <property type="entry name" value="ABC2_TM"/>
</dbReference>
<gene>
    <name evidence="7" type="ORF">ACFFF7_10930</name>
</gene>
<reference evidence="7 8" key="1">
    <citation type="submission" date="2024-09" db="EMBL/GenBank/DDBJ databases">
        <authorList>
            <person name="Sun Q."/>
            <person name="Mori K."/>
        </authorList>
    </citation>
    <scope>NUCLEOTIDE SEQUENCE [LARGE SCALE GENOMIC DNA]</scope>
    <source>
        <strain evidence="7 8">NCAIM B.02537</strain>
    </source>
</reference>
<feature type="transmembrane region" description="Helical" evidence="5">
    <location>
        <begin position="33"/>
        <end position="55"/>
    </location>
</feature>
<feature type="transmembrane region" description="Helical" evidence="5">
    <location>
        <begin position="216"/>
        <end position="233"/>
    </location>
</feature>
<evidence type="ECO:0000256" key="1">
    <source>
        <dbReference type="ARBA" id="ARBA00004141"/>
    </source>
</evidence>
<keyword evidence="8" id="KW-1185">Reference proteome</keyword>
<name>A0ABV6PLI1_9SPHN</name>